<dbReference type="Proteomes" id="UP000012174">
    <property type="component" value="Unassembled WGS sequence"/>
</dbReference>
<dbReference type="PANTHER" id="PTHR34853">
    <property type="match status" value="1"/>
</dbReference>
<dbReference type="PANTHER" id="PTHR34853:SF5">
    <property type="entry name" value="LIP-DOMAIN-CONTAINING PROTEIN-RELATED"/>
    <property type="match status" value="1"/>
</dbReference>
<dbReference type="OMA" id="EGCTIQN"/>
<dbReference type="GO" id="GO:0004806">
    <property type="term" value="F:triacylglycerol lipase activity"/>
    <property type="evidence" value="ECO:0007669"/>
    <property type="project" value="UniProtKB-UniRule"/>
</dbReference>
<evidence type="ECO:0000256" key="1">
    <source>
        <dbReference type="ARBA" id="ARBA00022801"/>
    </source>
</evidence>
<dbReference type="eggNOG" id="ENOG502QRF9">
    <property type="taxonomic scope" value="Eukaryota"/>
</dbReference>
<dbReference type="AlphaFoldDB" id="M7T1K3"/>
<dbReference type="InterPro" id="IPR005152">
    <property type="entry name" value="Lipase_secreted"/>
</dbReference>
<keyword evidence="5" id="KW-1185">Reference proteome</keyword>
<gene>
    <name evidence="4" type="ORF">UCREL1_2529</name>
</gene>
<dbReference type="PIRSF" id="PIRSF029171">
    <property type="entry name" value="Esterase_LipA"/>
    <property type="match status" value="1"/>
</dbReference>
<evidence type="ECO:0000313" key="5">
    <source>
        <dbReference type="Proteomes" id="UP000012174"/>
    </source>
</evidence>
<dbReference type="OrthoDB" id="2373480at2759"/>
<evidence type="ECO:0000313" key="4">
    <source>
        <dbReference type="EMBL" id="EMR70437.1"/>
    </source>
</evidence>
<dbReference type="KEGG" id="ela:UCREL1_2529"/>
<dbReference type="GO" id="GO:0016042">
    <property type="term" value="P:lipid catabolic process"/>
    <property type="evidence" value="ECO:0007669"/>
    <property type="project" value="UniProtKB-UniRule"/>
</dbReference>
<evidence type="ECO:0000256" key="3">
    <source>
        <dbReference type="SAM" id="MobiDB-lite"/>
    </source>
</evidence>
<dbReference type="EMBL" id="KB705862">
    <property type="protein sequence ID" value="EMR70437.1"/>
    <property type="molecule type" value="Genomic_DNA"/>
</dbReference>
<dbReference type="HOGENOM" id="CLU_029538_5_2_1"/>
<dbReference type="Gene3D" id="1.10.260.130">
    <property type="match status" value="1"/>
</dbReference>
<dbReference type="InterPro" id="IPR029058">
    <property type="entry name" value="AB_hydrolase_fold"/>
</dbReference>
<evidence type="ECO:0000256" key="2">
    <source>
        <dbReference type="PIRNR" id="PIRNR029171"/>
    </source>
</evidence>
<comment type="similarity">
    <text evidence="2">Belongs to the AB hydrolase superfamily. Lipase family.</text>
</comment>
<feature type="region of interest" description="Disordered" evidence="3">
    <location>
        <begin position="1"/>
        <end position="20"/>
    </location>
</feature>
<organism evidence="4 5">
    <name type="scientific">Eutypa lata (strain UCR-EL1)</name>
    <name type="common">Grapevine dieback disease fungus</name>
    <name type="synonym">Eutypa armeniacae</name>
    <dbReference type="NCBI Taxonomy" id="1287681"/>
    <lineage>
        <taxon>Eukaryota</taxon>
        <taxon>Fungi</taxon>
        <taxon>Dikarya</taxon>
        <taxon>Ascomycota</taxon>
        <taxon>Pezizomycotina</taxon>
        <taxon>Sordariomycetes</taxon>
        <taxon>Xylariomycetidae</taxon>
        <taxon>Xylariales</taxon>
        <taxon>Diatrypaceae</taxon>
        <taxon>Eutypa</taxon>
    </lineage>
</organism>
<dbReference type="Gene3D" id="3.40.50.1820">
    <property type="entry name" value="alpha/beta hydrolase"/>
    <property type="match status" value="1"/>
</dbReference>
<sequence length="428" mass="46537">MASSATLTPSPGSDPLLLPSQDPWYTTAPPDFEAAAPGAVLRVRTIPVGPAIYSNASAAYHILYRTTGSHYQPIWAPSIRSLVIPKKASVTPSEHNALLSYQIAYNSPNIDWGPSYRIFQPPIENPYGIPTDHEKVNLMLGRGWFVAVPDFEGSYAAFSATVLEGHATLDGFRAILSLASTTDISIPGADKFKYAMWGYSGGSLASEKAAELQVQYAPELSKNFVGAALGGLVSNLAGLYNVTNKSPYVGNLVLVLLGIMSEYPELEAYLVSRLKTEGPQDAEAFLKGRKMDSLEAFQAYANQDLFGYFVGGEADLEGSEILRRIKKVEWTLGYHGAPEIPLYVYKAVGDEMAPIGDTDEHIEHFKRFGVNVLYERNTVGGHVHEIVNGQDRAIEWLAAVFDGSSSTAEKSACTIRDVSVDVYKPPVF</sequence>
<dbReference type="SUPFAM" id="SSF53474">
    <property type="entry name" value="alpha/beta-Hydrolases"/>
    <property type="match status" value="1"/>
</dbReference>
<dbReference type="Pfam" id="PF03583">
    <property type="entry name" value="LIP"/>
    <property type="match status" value="1"/>
</dbReference>
<name>M7T1K3_EUTLA</name>
<protein>
    <submittedName>
        <fullName evidence="4">Putative lipase 1 protein</fullName>
    </submittedName>
</protein>
<proteinExistence type="inferred from homology"/>
<reference evidence="5" key="1">
    <citation type="journal article" date="2013" name="Genome Announc.">
        <title>Draft genome sequence of the grapevine dieback fungus Eutypa lata UCR-EL1.</title>
        <authorList>
            <person name="Blanco-Ulate B."/>
            <person name="Rolshausen P.E."/>
            <person name="Cantu D."/>
        </authorList>
    </citation>
    <scope>NUCLEOTIDE SEQUENCE [LARGE SCALE GENOMIC DNA]</scope>
    <source>
        <strain evidence="5">UCR-EL1</strain>
    </source>
</reference>
<keyword evidence="1" id="KW-0378">Hydrolase</keyword>
<accession>M7T1K3</accession>
<feature type="compositionally biased region" description="Low complexity" evidence="3">
    <location>
        <begin position="9"/>
        <end position="20"/>
    </location>
</feature>